<dbReference type="PANTHER" id="PTHR31985:SF294">
    <property type="entry name" value="DEHYDRATION-RESPONSIVE ELEMENT-BINDING PROTEIN 3-LIKE"/>
    <property type="match status" value="1"/>
</dbReference>
<reference evidence="10" key="3">
    <citation type="journal article" date="2017" name="Nature">
        <title>Genome sequence of the progenitor of the wheat D genome Aegilops tauschii.</title>
        <authorList>
            <person name="Luo M.C."/>
            <person name="Gu Y.Q."/>
            <person name="Puiu D."/>
            <person name="Wang H."/>
            <person name="Twardziok S.O."/>
            <person name="Deal K.R."/>
            <person name="Huo N."/>
            <person name="Zhu T."/>
            <person name="Wang L."/>
            <person name="Wang Y."/>
            <person name="McGuire P.E."/>
            <person name="Liu S."/>
            <person name="Long H."/>
            <person name="Ramasamy R.K."/>
            <person name="Rodriguez J.C."/>
            <person name="Van S.L."/>
            <person name="Yuan L."/>
            <person name="Wang Z."/>
            <person name="Xia Z."/>
            <person name="Xiao L."/>
            <person name="Anderson O.D."/>
            <person name="Ouyang S."/>
            <person name="Liang Y."/>
            <person name="Zimin A.V."/>
            <person name="Pertea G."/>
            <person name="Qi P."/>
            <person name="Bennetzen J.L."/>
            <person name="Dai X."/>
            <person name="Dawson M.W."/>
            <person name="Muller H.G."/>
            <person name="Kugler K."/>
            <person name="Rivarola-Duarte L."/>
            <person name="Spannagl M."/>
            <person name="Mayer K.F.X."/>
            <person name="Lu F.H."/>
            <person name="Bevan M.W."/>
            <person name="Leroy P."/>
            <person name="Li P."/>
            <person name="You F.M."/>
            <person name="Sun Q."/>
            <person name="Liu Z."/>
            <person name="Lyons E."/>
            <person name="Wicker T."/>
            <person name="Salzberg S.L."/>
            <person name="Devos K.M."/>
            <person name="Dvorak J."/>
        </authorList>
    </citation>
    <scope>NUCLEOTIDE SEQUENCE [LARGE SCALE GENOMIC DNA]</scope>
    <source>
        <strain evidence="10">cv. AL8/78</strain>
    </source>
</reference>
<evidence type="ECO:0000256" key="5">
    <source>
        <dbReference type="ARBA" id="ARBA00023163"/>
    </source>
</evidence>
<comment type="subcellular location">
    <subcellularLocation>
        <location evidence="1">Nucleus</location>
    </subcellularLocation>
</comment>
<organism evidence="10 11">
    <name type="scientific">Aegilops tauschii subsp. strangulata</name>
    <name type="common">Goatgrass</name>
    <dbReference type="NCBI Taxonomy" id="200361"/>
    <lineage>
        <taxon>Eukaryota</taxon>
        <taxon>Viridiplantae</taxon>
        <taxon>Streptophyta</taxon>
        <taxon>Embryophyta</taxon>
        <taxon>Tracheophyta</taxon>
        <taxon>Spermatophyta</taxon>
        <taxon>Magnoliopsida</taxon>
        <taxon>Liliopsida</taxon>
        <taxon>Poales</taxon>
        <taxon>Poaceae</taxon>
        <taxon>BOP clade</taxon>
        <taxon>Pooideae</taxon>
        <taxon>Triticodae</taxon>
        <taxon>Triticeae</taxon>
        <taxon>Triticinae</taxon>
        <taxon>Aegilops</taxon>
    </lineage>
</organism>
<dbReference type="PRINTS" id="PR00367">
    <property type="entry name" value="ETHRSPELEMNT"/>
</dbReference>
<dbReference type="Pfam" id="PF00847">
    <property type="entry name" value="AP2"/>
    <property type="match status" value="1"/>
</dbReference>
<dbReference type="EnsemblPlants" id="AET7Gv20909800.1">
    <property type="protein sequence ID" value="AET7Gv20909800.1"/>
    <property type="gene ID" value="AET7Gv20909800"/>
</dbReference>
<dbReference type="CDD" id="cd00018">
    <property type="entry name" value="AP2"/>
    <property type="match status" value="1"/>
</dbReference>
<evidence type="ECO:0000256" key="7">
    <source>
        <dbReference type="ARBA" id="ARBA00024343"/>
    </source>
</evidence>
<feature type="domain" description="AP2/ERF" evidence="9">
    <location>
        <begin position="51"/>
        <end position="108"/>
    </location>
</feature>
<dbReference type="SUPFAM" id="SSF54171">
    <property type="entry name" value="DNA-binding domain"/>
    <property type="match status" value="1"/>
</dbReference>
<reference evidence="11" key="1">
    <citation type="journal article" date="2014" name="Science">
        <title>Ancient hybridizations among the ancestral genomes of bread wheat.</title>
        <authorList>
            <consortium name="International Wheat Genome Sequencing Consortium,"/>
            <person name="Marcussen T."/>
            <person name="Sandve S.R."/>
            <person name="Heier L."/>
            <person name="Spannagl M."/>
            <person name="Pfeifer M."/>
            <person name="Jakobsen K.S."/>
            <person name="Wulff B.B."/>
            <person name="Steuernagel B."/>
            <person name="Mayer K.F."/>
            <person name="Olsen O.A."/>
        </authorList>
    </citation>
    <scope>NUCLEOTIDE SEQUENCE [LARGE SCALE GENOMIC DNA]</scope>
    <source>
        <strain evidence="11">cv. AL8/78</strain>
    </source>
</reference>
<evidence type="ECO:0000256" key="8">
    <source>
        <dbReference type="SAM" id="MobiDB-lite"/>
    </source>
</evidence>
<dbReference type="Proteomes" id="UP000015105">
    <property type="component" value="Chromosome 7D"/>
</dbReference>
<reference evidence="10" key="5">
    <citation type="journal article" date="2021" name="G3 (Bethesda)">
        <title>Aegilops tauschii genome assembly Aet v5.0 features greater sequence contiguity and improved annotation.</title>
        <authorList>
            <person name="Wang L."/>
            <person name="Zhu T."/>
            <person name="Rodriguez J.C."/>
            <person name="Deal K.R."/>
            <person name="Dubcovsky J."/>
            <person name="McGuire P.E."/>
            <person name="Lux T."/>
            <person name="Spannagl M."/>
            <person name="Mayer K.F.X."/>
            <person name="Baldrich P."/>
            <person name="Meyers B.C."/>
            <person name="Huo N."/>
            <person name="Gu Y.Q."/>
            <person name="Zhou H."/>
            <person name="Devos K.M."/>
            <person name="Bennetzen J.L."/>
            <person name="Unver T."/>
            <person name="Budak H."/>
            <person name="Gulick P.J."/>
            <person name="Galiba G."/>
            <person name="Kalapos B."/>
            <person name="Nelson D.R."/>
            <person name="Li P."/>
            <person name="You F.M."/>
            <person name="Luo M.C."/>
            <person name="Dvorak J."/>
        </authorList>
    </citation>
    <scope>NUCLEOTIDE SEQUENCE [LARGE SCALE GENOMIC DNA]</scope>
    <source>
        <strain evidence="10">cv. AL8/78</strain>
    </source>
</reference>
<dbReference type="InterPro" id="IPR036955">
    <property type="entry name" value="AP2/ERF_dom_sf"/>
</dbReference>
<dbReference type="InterPro" id="IPR001471">
    <property type="entry name" value="AP2/ERF_dom"/>
</dbReference>
<reference evidence="10" key="4">
    <citation type="submission" date="2019-03" db="UniProtKB">
        <authorList>
            <consortium name="EnsemblPlants"/>
        </authorList>
    </citation>
    <scope>IDENTIFICATION</scope>
</reference>
<keyword evidence="11" id="KW-1185">Reference proteome</keyword>
<keyword evidence="3" id="KW-0238">DNA-binding</keyword>
<keyword evidence="6" id="KW-0539">Nucleus</keyword>
<protein>
    <recommendedName>
        <fullName evidence="9">AP2/ERF domain-containing protein</fullName>
    </recommendedName>
</protein>
<keyword evidence="5" id="KW-0804">Transcription</keyword>
<evidence type="ECO:0000313" key="11">
    <source>
        <dbReference type="Proteomes" id="UP000015105"/>
    </source>
</evidence>
<dbReference type="STRING" id="200361.A0A453SEK1"/>
<dbReference type="FunFam" id="3.30.730.10:FF:000001">
    <property type="entry name" value="Ethylene-responsive transcription factor 2"/>
    <property type="match status" value="1"/>
</dbReference>
<dbReference type="GO" id="GO:0003677">
    <property type="term" value="F:DNA binding"/>
    <property type="evidence" value="ECO:0007669"/>
    <property type="project" value="UniProtKB-KW"/>
</dbReference>
<dbReference type="GO" id="GO:0003700">
    <property type="term" value="F:DNA-binding transcription factor activity"/>
    <property type="evidence" value="ECO:0007669"/>
    <property type="project" value="InterPro"/>
</dbReference>
<keyword evidence="2" id="KW-0805">Transcription regulation</keyword>
<evidence type="ECO:0000256" key="3">
    <source>
        <dbReference type="ARBA" id="ARBA00023125"/>
    </source>
</evidence>
<reference evidence="11" key="2">
    <citation type="journal article" date="2017" name="Nat. Plants">
        <title>The Aegilops tauschii genome reveals multiple impacts of transposons.</title>
        <authorList>
            <person name="Zhao G."/>
            <person name="Zou C."/>
            <person name="Li K."/>
            <person name="Wang K."/>
            <person name="Li T."/>
            <person name="Gao L."/>
            <person name="Zhang X."/>
            <person name="Wang H."/>
            <person name="Yang Z."/>
            <person name="Liu X."/>
            <person name="Jiang W."/>
            <person name="Mao L."/>
            <person name="Kong X."/>
            <person name="Jiao Y."/>
            <person name="Jia J."/>
        </authorList>
    </citation>
    <scope>NUCLEOTIDE SEQUENCE [LARGE SCALE GENOMIC DNA]</scope>
    <source>
        <strain evidence="11">cv. AL8/78</strain>
    </source>
</reference>
<dbReference type="SMART" id="SM00380">
    <property type="entry name" value="AP2"/>
    <property type="match status" value="1"/>
</dbReference>
<dbReference type="PANTHER" id="PTHR31985">
    <property type="entry name" value="ETHYLENE-RESPONSIVE TRANSCRIPTION FACTOR ERF042-RELATED"/>
    <property type="match status" value="1"/>
</dbReference>
<evidence type="ECO:0000259" key="9">
    <source>
        <dbReference type="PROSITE" id="PS51032"/>
    </source>
</evidence>
<accession>A0A453SEK1</accession>
<proteinExistence type="inferred from homology"/>
<comment type="similarity">
    <text evidence="7">Belongs to the AP2/ERF transcription factor family. ERF subfamily.</text>
</comment>
<dbReference type="GO" id="GO:0005634">
    <property type="term" value="C:nucleus"/>
    <property type="evidence" value="ECO:0007669"/>
    <property type="project" value="UniProtKB-SubCell"/>
</dbReference>
<evidence type="ECO:0000256" key="6">
    <source>
        <dbReference type="ARBA" id="ARBA00023242"/>
    </source>
</evidence>
<dbReference type="PROSITE" id="PS51032">
    <property type="entry name" value="AP2_ERF"/>
    <property type="match status" value="1"/>
</dbReference>
<name>A0A453SEK1_AEGTS</name>
<feature type="region of interest" description="Disordered" evidence="8">
    <location>
        <begin position="1"/>
        <end position="50"/>
    </location>
</feature>
<sequence>ALALEMPDSELNSPASSSASPPPSPTTARGGVLEKRGRDAGGNGAGDRHPAYRGVRMRAWGKWVSEIREPRKKSRIWLGTFPTPEMAARAHDAAALVVKGPAAVLNFPELASSLPRPASAAPHDVQAAAARAAAMDPAPVSAGVSTEPMPAAATSPLWRRGQMSSQVDDELEEIIELPSIDEDIAAAVEVAFGGTFCEDPVAEPWYEPAWLGEHAGIGSHDELAVSALGLEPYQFWGQPDGIAASGLGALLWNL</sequence>
<evidence type="ECO:0000256" key="2">
    <source>
        <dbReference type="ARBA" id="ARBA00023015"/>
    </source>
</evidence>
<evidence type="ECO:0000256" key="1">
    <source>
        <dbReference type="ARBA" id="ARBA00004123"/>
    </source>
</evidence>
<dbReference type="InterPro" id="IPR051032">
    <property type="entry name" value="AP2/ERF_TF_ERF_subfamily"/>
</dbReference>
<dbReference type="Gene3D" id="3.30.730.10">
    <property type="entry name" value="AP2/ERF domain"/>
    <property type="match status" value="1"/>
</dbReference>
<evidence type="ECO:0000256" key="4">
    <source>
        <dbReference type="ARBA" id="ARBA00023159"/>
    </source>
</evidence>
<dbReference type="AlphaFoldDB" id="A0A453SEK1"/>
<dbReference type="InterPro" id="IPR016177">
    <property type="entry name" value="DNA-bd_dom_sf"/>
</dbReference>
<evidence type="ECO:0000313" key="10">
    <source>
        <dbReference type="EnsemblPlants" id="AET7Gv20909800.1"/>
    </source>
</evidence>
<keyword evidence="4" id="KW-0010">Activator</keyword>
<dbReference type="Gramene" id="AET7Gv20909800.1">
    <property type="protein sequence ID" value="AET7Gv20909800.1"/>
    <property type="gene ID" value="AET7Gv20909800"/>
</dbReference>